<accession>A0A2U8E4S2</accession>
<gene>
    <name evidence="2" type="ORF">CKA38_11860</name>
</gene>
<dbReference type="GO" id="GO:0006355">
    <property type="term" value="P:regulation of DNA-templated transcription"/>
    <property type="evidence" value="ECO:0007669"/>
    <property type="project" value="InterPro"/>
</dbReference>
<feature type="domain" description="HTH iclR-type" evidence="1">
    <location>
        <begin position="25"/>
        <end position="71"/>
    </location>
</feature>
<keyword evidence="3" id="KW-1185">Reference proteome</keyword>
<sequence>MKSNKGKRSEKKTSSSIPPHTVPVLLKALRIFESVARGEAETPKELAAALGVSPTTCYRILQSFRVAGWLQPGAGGRLHCPTGSRR</sequence>
<dbReference type="InterPro" id="IPR005471">
    <property type="entry name" value="Tscrpt_reg_IclR_N"/>
</dbReference>
<organism evidence="2 3">
    <name type="scientific">Ereboglobus luteus</name>
    <dbReference type="NCBI Taxonomy" id="1796921"/>
    <lineage>
        <taxon>Bacteria</taxon>
        <taxon>Pseudomonadati</taxon>
        <taxon>Verrucomicrobiota</taxon>
        <taxon>Opitutia</taxon>
        <taxon>Opitutales</taxon>
        <taxon>Opitutaceae</taxon>
        <taxon>Ereboglobus</taxon>
    </lineage>
</organism>
<dbReference type="Proteomes" id="UP000244896">
    <property type="component" value="Chromosome"/>
</dbReference>
<dbReference type="InterPro" id="IPR036390">
    <property type="entry name" value="WH_DNA-bd_sf"/>
</dbReference>
<evidence type="ECO:0000313" key="3">
    <source>
        <dbReference type="Proteomes" id="UP000244896"/>
    </source>
</evidence>
<dbReference type="AlphaFoldDB" id="A0A2U8E4S2"/>
<dbReference type="Gene3D" id="1.10.10.10">
    <property type="entry name" value="Winged helix-like DNA-binding domain superfamily/Winged helix DNA-binding domain"/>
    <property type="match status" value="1"/>
</dbReference>
<dbReference type="EMBL" id="CP023004">
    <property type="protein sequence ID" value="AWI09851.1"/>
    <property type="molecule type" value="Genomic_DNA"/>
</dbReference>
<dbReference type="OrthoDB" id="3730926at2"/>
<dbReference type="SUPFAM" id="SSF46785">
    <property type="entry name" value="Winged helix' DNA-binding domain"/>
    <property type="match status" value="1"/>
</dbReference>
<dbReference type="InterPro" id="IPR036388">
    <property type="entry name" value="WH-like_DNA-bd_sf"/>
</dbReference>
<evidence type="ECO:0000259" key="1">
    <source>
        <dbReference type="Pfam" id="PF09339"/>
    </source>
</evidence>
<dbReference type="GO" id="GO:0003677">
    <property type="term" value="F:DNA binding"/>
    <property type="evidence" value="ECO:0007669"/>
    <property type="project" value="InterPro"/>
</dbReference>
<name>A0A2U8E4S2_9BACT</name>
<dbReference type="RefSeq" id="WP_108825665.1">
    <property type="nucleotide sequence ID" value="NZ_CP023004.1"/>
</dbReference>
<dbReference type="Pfam" id="PF09339">
    <property type="entry name" value="HTH_IclR"/>
    <property type="match status" value="1"/>
</dbReference>
<reference evidence="2 3" key="1">
    <citation type="journal article" date="2018" name="Syst. Appl. Microbiol.">
        <title>Ereboglobus luteus gen. nov. sp. nov. from cockroach guts, and new insights into the oxygen relationship of the genera Opitutus and Didymococcus (Verrucomicrobia: Opitutaceae).</title>
        <authorList>
            <person name="Tegtmeier D."/>
            <person name="Belitz A."/>
            <person name="Radek R."/>
            <person name="Heimerl T."/>
            <person name="Brune A."/>
        </authorList>
    </citation>
    <scope>NUCLEOTIDE SEQUENCE [LARGE SCALE GENOMIC DNA]</scope>
    <source>
        <strain evidence="2 3">Ho45</strain>
    </source>
</reference>
<proteinExistence type="predicted"/>
<protein>
    <recommendedName>
        <fullName evidence="1">HTH iclR-type domain-containing protein</fullName>
    </recommendedName>
</protein>
<evidence type="ECO:0000313" key="2">
    <source>
        <dbReference type="EMBL" id="AWI09851.1"/>
    </source>
</evidence>
<dbReference type="KEGG" id="elut:CKA38_11860"/>